<name>T0ZKK7_9ZZZZ</name>
<organism evidence="2">
    <name type="scientific">mine drainage metagenome</name>
    <dbReference type="NCBI Taxonomy" id="410659"/>
    <lineage>
        <taxon>unclassified sequences</taxon>
        <taxon>metagenomes</taxon>
        <taxon>ecological metagenomes</taxon>
    </lineage>
</organism>
<feature type="non-terminal residue" evidence="2">
    <location>
        <position position="165"/>
    </location>
</feature>
<comment type="caution">
    <text evidence="2">The sequence shown here is derived from an EMBL/GenBank/DDBJ whole genome shotgun (WGS) entry which is preliminary data.</text>
</comment>
<evidence type="ECO:0000256" key="1">
    <source>
        <dbReference type="SAM" id="MobiDB-lite"/>
    </source>
</evidence>
<reference evidence="2" key="2">
    <citation type="journal article" date="2014" name="ISME J.">
        <title>Microbial stratification in low pH oxic and suboxic macroscopic growths along an acid mine drainage.</title>
        <authorList>
            <person name="Mendez-Garcia C."/>
            <person name="Mesa V."/>
            <person name="Sprenger R.R."/>
            <person name="Richter M."/>
            <person name="Diez M.S."/>
            <person name="Solano J."/>
            <person name="Bargiela R."/>
            <person name="Golyshina O.V."/>
            <person name="Manteca A."/>
            <person name="Ramos J.L."/>
            <person name="Gallego J.R."/>
            <person name="Llorente I."/>
            <person name="Martins Dos Santos V.A."/>
            <person name="Jensen O.N."/>
            <person name="Pelaez A.I."/>
            <person name="Sanchez J."/>
            <person name="Ferrer M."/>
        </authorList>
    </citation>
    <scope>NUCLEOTIDE SEQUENCE</scope>
</reference>
<protein>
    <submittedName>
        <fullName evidence="2">Uncharacterized protein</fullName>
    </submittedName>
</protein>
<dbReference type="AlphaFoldDB" id="T0ZKK7"/>
<sequence length="165" mass="17442">TGILEERPAHPLQGGIALRPGTGSTRPKPCPGPGRPPVAGGYRAQDTRKRVPAGVRSRRGLSAACGQEPPGVALSVATGKVGCSPGQMAGTRALVHAETPSWQVAHETLYTAIYAMPRGALRTEVMGGVQSRIEPAFMIVHLRWKSGWCRGMGRAISSRVRTTAR</sequence>
<accession>T0ZKK7</accession>
<gene>
    <name evidence="2" type="ORF">B2A_14151</name>
</gene>
<feature type="non-terminal residue" evidence="2">
    <location>
        <position position="1"/>
    </location>
</feature>
<reference evidence="2" key="1">
    <citation type="submission" date="2013-08" db="EMBL/GenBank/DDBJ databases">
        <authorList>
            <person name="Mendez C."/>
            <person name="Richter M."/>
            <person name="Ferrer M."/>
            <person name="Sanchez J."/>
        </authorList>
    </citation>
    <scope>NUCLEOTIDE SEQUENCE</scope>
</reference>
<proteinExistence type="predicted"/>
<evidence type="ECO:0000313" key="2">
    <source>
        <dbReference type="EMBL" id="EQD30370.1"/>
    </source>
</evidence>
<feature type="region of interest" description="Disordered" evidence="1">
    <location>
        <begin position="1"/>
        <end position="53"/>
    </location>
</feature>
<dbReference type="EMBL" id="AUZZ01010265">
    <property type="protein sequence ID" value="EQD30370.1"/>
    <property type="molecule type" value="Genomic_DNA"/>
</dbReference>